<dbReference type="Proteomes" id="UP000634136">
    <property type="component" value="Unassembled WGS sequence"/>
</dbReference>
<protein>
    <submittedName>
        <fullName evidence="1">Uncharacterized protein</fullName>
    </submittedName>
</protein>
<gene>
    <name evidence="1" type="ORF">G2W53_010337</name>
    <name evidence="2" type="ORF">G2W53_010398</name>
</gene>
<evidence type="ECO:0000313" key="3">
    <source>
        <dbReference type="Proteomes" id="UP000634136"/>
    </source>
</evidence>
<comment type="caution">
    <text evidence="1">The sequence shown here is derived from an EMBL/GenBank/DDBJ whole genome shotgun (WGS) entry which is preliminary data.</text>
</comment>
<reference evidence="1" key="1">
    <citation type="submission" date="2020-09" db="EMBL/GenBank/DDBJ databases">
        <title>Genome-Enabled Discovery of Anthraquinone Biosynthesis in Senna tora.</title>
        <authorList>
            <person name="Kang S.-H."/>
            <person name="Pandey R.P."/>
            <person name="Lee C.-M."/>
            <person name="Sim J.-S."/>
            <person name="Jeong J.-T."/>
            <person name="Choi B.-S."/>
            <person name="Jung M."/>
            <person name="Ginzburg D."/>
            <person name="Zhao K."/>
            <person name="Won S.Y."/>
            <person name="Oh T.-J."/>
            <person name="Yu Y."/>
            <person name="Kim N.-H."/>
            <person name="Lee O.R."/>
            <person name="Lee T.-H."/>
            <person name="Bashyal P."/>
            <person name="Kim T.-S."/>
            <person name="Lee W.-H."/>
            <person name="Kawkins C."/>
            <person name="Kim C.-K."/>
            <person name="Kim J.S."/>
            <person name="Ahn B.O."/>
            <person name="Rhee S.Y."/>
            <person name="Sohng J.K."/>
        </authorList>
    </citation>
    <scope>NUCLEOTIDE SEQUENCE</scope>
    <source>
        <tissue evidence="1">Leaf</tissue>
    </source>
</reference>
<sequence length="23" mass="2319">MEVCIVANIAKGCSAIVGNLEAI</sequence>
<name>A0A834WZP9_9FABA</name>
<accession>A0A834WZP9</accession>
<dbReference type="AlphaFoldDB" id="A0A834WZP9"/>
<proteinExistence type="predicted"/>
<dbReference type="EMBL" id="JAAIUW010000004">
    <property type="protein sequence ID" value="KAF7835478.1"/>
    <property type="molecule type" value="Genomic_DNA"/>
</dbReference>
<organism evidence="1 3">
    <name type="scientific">Senna tora</name>
    <dbReference type="NCBI Taxonomy" id="362788"/>
    <lineage>
        <taxon>Eukaryota</taxon>
        <taxon>Viridiplantae</taxon>
        <taxon>Streptophyta</taxon>
        <taxon>Embryophyta</taxon>
        <taxon>Tracheophyta</taxon>
        <taxon>Spermatophyta</taxon>
        <taxon>Magnoliopsida</taxon>
        <taxon>eudicotyledons</taxon>
        <taxon>Gunneridae</taxon>
        <taxon>Pentapetalae</taxon>
        <taxon>rosids</taxon>
        <taxon>fabids</taxon>
        <taxon>Fabales</taxon>
        <taxon>Fabaceae</taxon>
        <taxon>Caesalpinioideae</taxon>
        <taxon>Cassia clade</taxon>
        <taxon>Senna</taxon>
    </lineage>
</organism>
<keyword evidence="3" id="KW-1185">Reference proteome</keyword>
<evidence type="ECO:0000313" key="1">
    <source>
        <dbReference type="EMBL" id="KAF7835478.1"/>
    </source>
</evidence>
<evidence type="ECO:0000313" key="2">
    <source>
        <dbReference type="EMBL" id="KAF7835539.1"/>
    </source>
</evidence>
<dbReference type="EMBL" id="JAAIUW010000004">
    <property type="protein sequence ID" value="KAF7835539.1"/>
    <property type="molecule type" value="Genomic_DNA"/>
</dbReference>